<dbReference type="Gene3D" id="4.10.240.10">
    <property type="entry name" value="Zn(2)-C6 fungal-type DNA-binding domain"/>
    <property type="match status" value="1"/>
</dbReference>
<name>A0A162YRW6_DIDRA</name>
<reference evidence="7 8" key="1">
    <citation type="journal article" date="2016" name="Sci. Rep.">
        <title>Draft genome sequencing and secretome analysis of fungal phytopathogen Ascochyta rabiei provides insight into the necrotrophic effector repertoire.</title>
        <authorList>
            <person name="Verma S."/>
            <person name="Gazara R.K."/>
            <person name="Nizam S."/>
            <person name="Parween S."/>
            <person name="Chattopadhyay D."/>
            <person name="Verma P.K."/>
        </authorList>
    </citation>
    <scope>NUCLEOTIDE SEQUENCE [LARGE SCALE GENOMIC DNA]</scope>
    <source>
        <strain evidence="7 8">ArDII</strain>
    </source>
</reference>
<dbReference type="CDD" id="cd12148">
    <property type="entry name" value="fungal_TF_MHR"/>
    <property type="match status" value="1"/>
</dbReference>
<evidence type="ECO:0000256" key="3">
    <source>
        <dbReference type="ARBA" id="ARBA00023015"/>
    </source>
</evidence>
<dbReference type="Proteomes" id="UP000076837">
    <property type="component" value="Unassembled WGS sequence"/>
</dbReference>
<keyword evidence="6" id="KW-0539">Nucleus</keyword>
<dbReference type="InterPro" id="IPR001138">
    <property type="entry name" value="Zn2Cys6_DnaBD"/>
</dbReference>
<dbReference type="STRING" id="5454.A0A162YRW6"/>
<dbReference type="GO" id="GO:0000981">
    <property type="term" value="F:DNA-binding transcription factor activity, RNA polymerase II-specific"/>
    <property type="evidence" value="ECO:0007669"/>
    <property type="project" value="InterPro"/>
</dbReference>
<evidence type="ECO:0000256" key="2">
    <source>
        <dbReference type="ARBA" id="ARBA00022833"/>
    </source>
</evidence>
<evidence type="ECO:0000313" key="7">
    <source>
        <dbReference type="EMBL" id="KZM20191.1"/>
    </source>
</evidence>
<dbReference type="Pfam" id="PF00172">
    <property type="entry name" value="Zn_clus"/>
    <property type="match status" value="1"/>
</dbReference>
<dbReference type="PANTHER" id="PTHR47171">
    <property type="entry name" value="FARA-RELATED"/>
    <property type="match status" value="1"/>
</dbReference>
<protein>
    <submittedName>
        <fullName evidence="7">DNA binding</fullName>
    </submittedName>
</protein>
<evidence type="ECO:0000256" key="6">
    <source>
        <dbReference type="ARBA" id="ARBA00023242"/>
    </source>
</evidence>
<dbReference type="Pfam" id="PF04082">
    <property type="entry name" value="Fungal_trans"/>
    <property type="match status" value="1"/>
</dbReference>
<dbReference type="PROSITE" id="PS50048">
    <property type="entry name" value="ZN2_CY6_FUNGAL_2"/>
    <property type="match status" value="1"/>
</dbReference>
<dbReference type="AlphaFoldDB" id="A0A162YRW6"/>
<keyword evidence="8" id="KW-1185">Reference proteome</keyword>
<keyword evidence="5" id="KW-0804">Transcription</keyword>
<keyword evidence="4" id="KW-0238">DNA-binding</keyword>
<keyword evidence="3" id="KW-0805">Transcription regulation</keyword>
<organism evidence="7 8">
    <name type="scientific">Didymella rabiei</name>
    <name type="common">Chickpea ascochyta blight fungus</name>
    <name type="synonym">Mycosphaerella rabiei</name>
    <dbReference type="NCBI Taxonomy" id="5454"/>
    <lineage>
        <taxon>Eukaryota</taxon>
        <taxon>Fungi</taxon>
        <taxon>Dikarya</taxon>
        <taxon>Ascomycota</taxon>
        <taxon>Pezizomycotina</taxon>
        <taxon>Dothideomycetes</taxon>
        <taxon>Pleosporomycetidae</taxon>
        <taxon>Pleosporales</taxon>
        <taxon>Pleosporineae</taxon>
        <taxon>Didymellaceae</taxon>
        <taxon>Ascochyta</taxon>
    </lineage>
</organism>
<dbReference type="PANTHER" id="PTHR47171:SF1">
    <property type="entry name" value="ZN(II)2CYS6 TRANSCRIPTION FACTOR (EUROFUNG)"/>
    <property type="match status" value="1"/>
</dbReference>
<dbReference type="InterPro" id="IPR007219">
    <property type="entry name" value="XnlR_reg_dom"/>
</dbReference>
<proteinExistence type="predicted"/>
<evidence type="ECO:0000256" key="1">
    <source>
        <dbReference type="ARBA" id="ARBA00022723"/>
    </source>
</evidence>
<dbReference type="InterPro" id="IPR052073">
    <property type="entry name" value="Amide_Lactam_Regulators"/>
</dbReference>
<evidence type="ECO:0000256" key="5">
    <source>
        <dbReference type="ARBA" id="ARBA00023163"/>
    </source>
</evidence>
<dbReference type="EMBL" id="JYNV01000284">
    <property type="protein sequence ID" value="KZM20191.1"/>
    <property type="molecule type" value="Genomic_DNA"/>
</dbReference>
<dbReference type="GO" id="GO:0003677">
    <property type="term" value="F:DNA binding"/>
    <property type="evidence" value="ECO:0007669"/>
    <property type="project" value="UniProtKB-KW"/>
</dbReference>
<dbReference type="InterPro" id="IPR036864">
    <property type="entry name" value="Zn2-C6_fun-type_DNA-bd_sf"/>
</dbReference>
<evidence type="ECO:0000313" key="8">
    <source>
        <dbReference type="Proteomes" id="UP000076837"/>
    </source>
</evidence>
<dbReference type="OrthoDB" id="5121955at2759"/>
<keyword evidence="2" id="KW-0862">Zinc</keyword>
<keyword evidence="1" id="KW-0479">Metal-binding</keyword>
<dbReference type="GO" id="GO:0008270">
    <property type="term" value="F:zinc ion binding"/>
    <property type="evidence" value="ECO:0007669"/>
    <property type="project" value="InterPro"/>
</dbReference>
<evidence type="ECO:0000256" key="4">
    <source>
        <dbReference type="ARBA" id="ARBA00023125"/>
    </source>
</evidence>
<dbReference type="CDD" id="cd00067">
    <property type="entry name" value="GAL4"/>
    <property type="match status" value="1"/>
</dbReference>
<dbReference type="GO" id="GO:0006351">
    <property type="term" value="P:DNA-templated transcription"/>
    <property type="evidence" value="ECO:0007669"/>
    <property type="project" value="InterPro"/>
</dbReference>
<comment type="caution">
    <text evidence="7">The sequence shown here is derived from an EMBL/GenBank/DDBJ whole genome shotgun (WGS) entry which is preliminary data.</text>
</comment>
<accession>A0A162YRW6</accession>
<gene>
    <name evidence="7" type="ORF">ST47_g8644</name>
</gene>
<sequence length="765" mass="86308">MSPFGLPHLGYSQKEAALCRAAKSHLIAYFPSAFRQFDFSPTSMDDYGDPRPRKRAKLACTNCNARRVKCDVTDQQPCRNCATAQVVCETRESKRGKHPRKLRVENEKRNGIVKIDNANNNANLGMLPERHDDDIAASHVLASLSTKFHSPAENQTANNEIDFQFATPRTRSESQVGFQQTETTRPEDDAAVFLGESSSLRYVTGEETRVPARDRPRLRHAVPNAVKAEALVPEWEAERRRKRMEALQAEGAFSFPPSSVRIALLEAYFQWFHPHFAIVDEADLWESHRQGTISPLLLQAMLFIGVIHCEELTLRNLGWGNRHRARYIFYIRAKDIYDASYETNKVIVIQAVFLMSFWRAGALLEKDARHWLSAAISLAQTKALHRSTGESDEKSAKLKRRLWWAIYVRERQCGSALGLPNRIRDEDCDVEPLSSSDFEWAYLPTTSPIDMERYKDYGVGMVQLAVFLGRIVDAGYLPNHTLKPEDRATIRDELYKWKRELPLVMQVSADTVDDSSFQASMLHLAYNNLLLLLYRSHFINDEDSSADIEGNIALQAAARNSRIVEDMLPRGNIGHAQIHVITNLFNTLCIHVAHLRRSTGINRTLAEHRAKLCLLGLQEMQKTWEVTNWVLQMFFRYIDRSTAARLAMEADDIGISSVAAPSGHATRDSTPLTQHGHRGDADEANALSSLEQTDNHQPETGTTPWSWTTDEANQYLFAQIENDFAFGEGGMLQWSPSELLNDTMTPVFSSNGLDPVNGNGGPPGL</sequence>
<dbReference type="SMART" id="SM00066">
    <property type="entry name" value="GAL4"/>
    <property type="match status" value="1"/>
</dbReference>
<dbReference type="SUPFAM" id="SSF57701">
    <property type="entry name" value="Zn2/Cys6 DNA-binding domain"/>
    <property type="match status" value="1"/>
</dbReference>
<dbReference type="SMART" id="SM00906">
    <property type="entry name" value="Fungal_trans"/>
    <property type="match status" value="1"/>
</dbReference>